<evidence type="ECO:0000256" key="1">
    <source>
        <dbReference type="ARBA" id="ARBA00022603"/>
    </source>
</evidence>
<name>A0A381YYD0_9ZZZZ</name>
<dbReference type="SUPFAM" id="SSF75217">
    <property type="entry name" value="alpha/beta knot"/>
    <property type="match status" value="1"/>
</dbReference>
<dbReference type="PANTHER" id="PTHR43191">
    <property type="entry name" value="RRNA METHYLTRANSFERASE 3"/>
    <property type="match status" value="1"/>
</dbReference>
<reference evidence="4" key="1">
    <citation type="submission" date="2018-05" db="EMBL/GenBank/DDBJ databases">
        <authorList>
            <person name="Lanie J.A."/>
            <person name="Ng W.-L."/>
            <person name="Kazmierczak K.M."/>
            <person name="Andrzejewski T.M."/>
            <person name="Davidsen T.M."/>
            <person name="Wayne K.J."/>
            <person name="Tettelin H."/>
            <person name="Glass J.I."/>
            <person name="Rusch D."/>
            <person name="Podicherti R."/>
            <person name="Tsui H.-C.T."/>
            <person name="Winkler M.E."/>
        </authorList>
    </citation>
    <scope>NUCLEOTIDE SEQUENCE</scope>
</reference>
<organism evidence="4">
    <name type="scientific">marine metagenome</name>
    <dbReference type="NCBI Taxonomy" id="408172"/>
    <lineage>
        <taxon>unclassified sequences</taxon>
        <taxon>metagenomes</taxon>
        <taxon>ecological metagenomes</taxon>
    </lineage>
</organism>
<dbReference type="Gene3D" id="3.30.1330.30">
    <property type="match status" value="1"/>
</dbReference>
<dbReference type="GO" id="GO:0032259">
    <property type="term" value="P:methylation"/>
    <property type="evidence" value="ECO:0007669"/>
    <property type="project" value="UniProtKB-KW"/>
</dbReference>
<protein>
    <recommendedName>
        <fullName evidence="3">tRNA/rRNA methyltransferase SpoU type domain-containing protein</fullName>
    </recommendedName>
</protein>
<sequence length="247" mass="26497">MKQKPIEDRFYNARNDPSLVVIEGFHPLKHAIRFGAELLEVVSPDLTELAALQAEYAPDIGKAFQSQVMEVPNHVFERLGPMTPPTGVMAIARRPTDKLAELLDDPAPTPVVLLENPRNLFNIGAAVRAAAAAGAAGVINTGNLDPWKPAALTSGVGLQFALPVSNSADLPSSDRPLVAVDLGGDSLPDFRLPYRALLAFGTERQGLSQELLDQADHRVSIPMENGVSSLNLATSVAVVLYHWKLGQ</sequence>
<dbReference type="InterPro" id="IPR029028">
    <property type="entry name" value="Alpha/beta_knot_MTases"/>
</dbReference>
<dbReference type="SUPFAM" id="SSF55315">
    <property type="entry name" value="L30e-like"/>
    <property type="match status" value="1"/>
</dbReference>
<keyword evidence="1" id="KW-0489">Methyltransferase</keyword>
<dbReference type="EMBL" id="UINC01019296">
    <property type="protein sequence ID" value="SVA81651.1"/>
    <property type="molecule type" value="Genomic_DNA"/>
</dbReference>
<proteinExistence type="predicted"/>
<feature type="domain" description="tRNA/rRNA methyltransferase SpoU type" evidence="3">
    <location>
        <begin position="111"/>
        <end position="241"/>
    </location>
</feature>
<dbReference type="PANTHER" id="PTHR43191:SF2">
    <property type="entry name" value="RRNA METHYLTRANSFERASE 3, MITOCHONDRIAL"/>
    <property type="match status" value="1"/>
</dbReference>
<evidence type="ECO:0000259" key="3">
    <source>
        <dbReference type="Pfam" id="PF00588"/>
    </source>
</evidence>
<dbReference type="GO" id="GO:0003723">
    <property type="term" value="F:RNA binding"/>
    <property type="evidence" value="ECO:0007669"/>
    <property type="project" value="InterPro"/>
</dbReference>
<accession>A0A381YYD0</accession>
<evidence type="ECO:0000313" key="4">
    <source>
        <dbReference type="EMBL" id="SVA81651.1"/>
    </source>
</evidence>
<gene>
    <name evidence="4" type="ORF">METZ01_LOCUS134505</name>
</gene>
<keyword evidence="2" id="KW-0808">Transferase</keyword>
<evidence type="ECO:0000256" key="2">
    <source>
        <dbReference type="ARBA" id="ARBA00022679"/>
    </source>
</evidence>
<dbReference type="InterPro" id="IPR001537">
    <property type="entry name" value="SpoU_MeTrfase"/>
</dbReference>
<dbReference type="Gene3D" id="3.40.1280.10">
    <property type="match status" value="1"/>
</dbReference>
<dbReference type="InterPro" id="IPR029026">
    <property type="entry name" value="tRNA_m1G_MTases_N"/>
</dbReference>
<dbReference type="GO" id="GO:0008173">
    <property type="term" value="F:RNA methyltransferase activity"/>
    <property type="evidence" value="ECO:0007669"/>
    <property type="project" value="InterPro"/>
</dbReference>
<dbReference type="Pfam" id="PF00588">
    <property type="entry name" value="SpoU_methylase"/>
    <property type="match status" value="1"/>
</dbReference>
<dbReference type="GO" id="GO:0006396">
    <property type="term" value="P:RNA processing"/>
    <property type="evidence" value="ECO:0007669"/>
    <property type="project" value="InterPro"/>
</dbReference>
<dbReference type="AlphaFoldDB" id="A0A381YYD0"/>
<dbReference type="InterPro" id="IPR051259">
    <property type="entry name" value="rRNA_Methyltransferase"/>
</dbReference>
<dbReference type="InterPro" id="IPR029064">
    <property type="entry name" value="Ribosomal_eL30-like_sf"/>
</dbReference>